<dbReference type="PROSITE" id="PS50937">
    <property type="entry name" value="HTH_MERR_2"/>
    <property type="match status" value="1"/>
</dbReference>
<dbReference type="PRINTS" id="PR00040">
    <property type="entry name" value="HTHMERR"/>
</dbReference>
<dbReference type="Proteomes" id="UP001258181">
    <property type="component" value="Unassembled WGS sequence"/>
</dbReference>
<comment type="caution">
    <text evidence="3">The sequence shown here is derived from an EMBL/GenBank/DDBJ whole genome shotgun (WGS) entry which is preliminary data.</text>
</comment>
<dbReference type="InterPro" id="IPR000551">
    <property type="entry name" value="MerR-type_HTH_dom"/>
</dbReference>
<evidence type="ECO:0000259" key="2">
    <source>
        <dbReference type="PROSITE" id="PS50937"/>
    </source>
</evidence>
<name>A0ABU1TW62_9BACL</name>
<protein>
    <submittedName>
        <fullName evidence="3">DNA-binding transcriptional MerR regulator</fullName>
    </submittedName>
</protein>
<reference evidence="3 4" key="1">
    <citation type="submission" date="2023-07" db="EMBL/GenBank/DDBJ databases">
        <title>Sorghum-associated microbial communities from plants grown in Nebraska, USA.</title>
        <authorList>
            <person name="Schachtman D."/>
        </authorList>
    </citation>
    <scope>NUCLEOTIDE SEQUENCE [LARGE SCALE GENOMIC DNA]</scope>
    <source>
        <strain evidence="3 4">BE211</strain>
    </source>
</reference>
<dbReference type="RefSeq" id="WP_310256036.1">
    <property type="nucleotide sequence ID" value="NZ_JAVDWA010000001.1"/>
</dbReference>
<dbReference type="InterPro" id="IPR009061">
    <property type="entry name" value="DNA-bd_dom_put_sf"/>
</dbReference>
<keyword evidence="1 3" id="KW-0238">DNA-binding</keyword>
<evidence type="ECO:0000256" key="1">
    <source>
        <dbReference type="ARBA" id="ARBA00023125"/>
    </source>
</evidence>
<dbReference type="PANTHER" id="PTHR30204:SF82">
    <property type="entry name" value="TRANSCRIPTIONAL REGULATOR, MERR FAMILY"/>
    <property type="match status" value="1"/>
</dbReference>
<dbReference type="PANTHER" id="PTHR30204">
    <property type="entry name" value="REDOX-CYCLING DRUG-SENSING TRANSCRIPTIONAL ACTIVATOR SOXR"/>
    <property type="match status" value="1"/>
</dbReference>
<dbReference type="Gene3D" id="1.10.1660.10">
    <property type="match status" value="1"/>
</dbReference>
<dbReference type="SMART" id="SM00422">
    <property type="entry name" value="HTH_MERR"/>
    <property type="match status" value="1"/>
</dbReference>
<dbReference type="SUPFAM" id="SSF46955">
    <property type="entry name" value="Putative DNA-binding domain"/>
    <property type="match status" value="1"/>
</dbReference>
<sequence length="119" mass="14294">MYSISEVSKTLGVTTHTLRYYEKEKIIDPKRDENRIRSYSDEDVKWLRFVMKLKQTQMPIAQIREYARLFIEGEHTVGSRLKLLENHRKAIHDQIKTLKATEEMLDYKIGAYKEFIENR</sequence>
<proteinExistence type="predicted"/>
<gene>
    <name evidence="3" type="ORF">J2X07_000436</name>
</gene>
<dbReference type="InterPro" id="IPR047057">
    <property type="entry name" value="MerR_fam"/>
</dbReference>
<dbReference type="EMBL" id="JAVDWA010000001">
    <property type="protein sequence ID" value="MDR7071461.1"/>
    <property type="molecule type" value="Genomic_DNA"/>
</dbReference>
<keyword evidence="4" id="KW-1185">Reference proteome</keyword>
<organism evidence="3 4">
    <name type="scientific">Fictibacillus barbaricus</name>
    <dbReference type="NCBI Taxonomy" id="182136"/>
    <lineage>
        <taxon>Bacteria</taxon>
        <taxon>Bacillati</taxon>
        <taxon>Bacillota</taxon>
        <taxon>Bacilli</taxon>
        <taxon>Bacillales</taxon>
        <taxon>Fictibacillaceae</taxon>
        <taxon>Fictibacillus</taxon>
    </lineage>
</organism>
<dbReference type="CDD" id="cd01109">
    <property type="entry name" value="HTH_YyaN"/>
    <property type="match status" value="1"/>
</dbReference>
<dbReference type="Pfam" id="PF13411">
    <property type="entry name" value="MerR_1"/>
    <property type="match status" value="1"/>
</dbReference>
<evidence type="ECO:0000313" key="3">
    <source>
        <dbReference type="EMBL" id="MDR7071461.1"/>
    </source>
</evidence>
<accession>A0ABU1TW62</accession>
<dbReference type="GO" id="GO:0003677">
    <property type="term" value="F:DNA binding"/>
    <property type="evidence" value="ECO:0007669"/>
    <property type="project" value="UniProtKB-KW"/>
</dbReference>
<evidence type="ECO:0000313" key="4">
    <source>
        <dbReference type="Proteomes" id="UP001258181"/>
    </source>
</evidence>
<feature type="domain" description="HTH merR-type" evidence="2">
    <location>
        <begin position="1"/>
        <end position="69"/>
    </location>
</feature>